<evidence type="ECO:0000313" key="6">
    <source>
        <dbReference type="EMBL" id="MBY8881772.1"/>
    </source>
</evidence>
<accession>A0ABS7QF56</accession>
<dbReference type="Gene3D" id="2.180.10.10">
    <property type="entry name" value="RHS repeat-associated core"/>
    <property type="match status" value="4"/>
</dbReference>
<feature type="region of interest" description="Disordered" evidence="2">
    <location>
        <begin position="608"/>
        <end position="627"/>
    </location>
</feature>
<evidence type="ECO:0000256" key="2">
    <source>
        <dbReference type="SAM" id="MobiDB-lite"/>
    </source>
</evidence>
<dbReference type="InterPro" id="IPR044929">
    <property type="entry name" value="DNA/RNA_non-sp_Endonuclease_sf"/>
</dbReference>
<dbReference type="InterPro" id="IPR050708">
    <property type="entry name" value="T6SS_VgrG/RHS"/>
</dbReference>
<dbReference type="InterPro" id="IPR031325">
    <property type="entry name" value="RHS_repeat"/>
</dbReference>
<name>A0ABS7QF56_9ACTN</name>
<feature type="region of interest" description="Disordered" evidence="2">
    <location>
        <begin position="1034"/>
        <end position="1058"/>
    </location>
</feature>
<dbReference type="Pfam" id="PF13930">
    <property type="entry name" value="Endonuclea_NS_2"/>
    <property type="match status" value="1"/>
</dbReference>
<keyword evidence="7" id="KW-1185">Reference proteome</keyword>
<dbReference type="PANTHER" id="PTHR32305">
    <property type="match status" value="1"/>
</dbReference>
<dbReference type="Pfam" id="PF05593">
    <property type="entry name" value="RHS_repeat"/>
    <property type="match status" value="7"/>
</dbReference>
<evidence type="ECO:0000259" key="5">
    <source>
        <dbReference type="Pfam" id="PF25023"/>
    </source>
</evidence>
<feature type="domain" description="Type VII secretion system protein EssD-like" evidence="3">
    <location>
        <begin position="1191"/>
        <end position="1312"/>
    </location>
</feature>
<dbReference type="PANTHER" id="PTHR32305:SF15">
    <property type="entry name" value="PROTEIN RHSA-RELATED"/>
    <property type="match status" value="1"/>
</dbReference>
<dbReference type="InterPro" id="IPR056823">
    <property type="entry name" value="TEN-like_YD-shell"/>
</dbReference>
<dbReference type="Gene3D" id="3.40.570.10">
    <property type="entry name" value="Extracellular Endonuclease, subunit A"/>
    <property type="match status" value="1"/>
</dbReference>
<feature type="compositionally biased region" description="Gly residues" evidence="2">
    <location>
        <begin position="1040"/>
        <end position="1049"/>
    </location>
</feature>
<reference evidence="6 7" key="1">
    <citation type="submission" date="2021-08" db="EMBL/GenBank/DDBJ databases">
        <title>WGS of actinomycetes from Thailand.</title>
        <authorList>
            <person name="Thawai C."/>
        </authorList>
    </citation>
    <scope>NUCLEOTIDE SEQUENCE [LARGE SCALE GENOMIC DNA]</scope>
    <source>
        <strain evidence="6 7">PLK6-54</strain>
    </source>
</reference>
<protein>
    <submittedName>
        <fullName evidence="6">DUF6531 domain-containing protein</fullName>
    </submittedName>
</protein>
<evidence type="ECO:0000256" key="1">
    <source>
        <dbReference type="ARBA" id="ARBA00022737"/>
    </source>
</evidence>
<dbReference type="NCBIfam" id="TIGR03696">
    <property type="entry name" value="Rhs_assc_core"/>
    <property type="match status" value="1"/>
</dbReference>
<feature type="domain" description="Teneurin-like YD-shell" evidence="5">
    <location>
        <begin position="869"/>
        <end position="992"/>
    </location>
</feature>
<gene>
    <name evidence="6" type="ORF">K7862_29675</name>
</gene>
<dbReference type="InterPro" id="IPR022385">
    <property type="entry name" value="Rhs_assc_core"/>
</dbReference>
<feature type="domain" description="DUF6531" evidence="4">
    <location>
        <begin position="127"/>
        <end position="198"/>
    </location>
</feature>
<dbReference type="InterPro" id="IPR006530">
    <property type="entry name" value="YD"/>
</dbReference>
<feature type="compositionally biased region" description="Basic and acidic residues" evidence="2">
    <location>
        <begin position="108"/>
        <end position="118"/>
    </location>
</feature>
<dbReference type="InterPro" id="IPR044927">
    <property type="entry name" value="Endonuclea_NS_2"/>
</dbReference>
<dbReference type="NCBIfam" id="TIGR01643">
    <property type="entry name" value="YD_repeat_2x"/>
    <property type="match status" value="14"/>
</dbReference>
<keyword evidence="1" id="KW-0677">Repeat</keyword>
<feature type="compositionally biased region" description="Polar residues" evidence="2">
    <location>
        <begin position="608"/>
        <end position="619"/>
    </location>
</feature>
<comment type="caution">
    <text evidence="6">The sequence shown here is derived from an EMBL/GenBank/DDBJ whole genome shotgun (WGS) entry which is preliminary data.</text>
</comment>
<dbReference type="Pfam" id="PF20148">
    <property type="entry name" value="DUF6531"/>
    <property type="match status" value="1"/>
</dbReference>
<feature type="compositionally biased region" description="Low complexity" evidence="2">
    <location>
        <begin position="73"/>
        <end position="82"/>
    </location>
</feature>
<dbReference type="RefSeq" id="WP_222967833.1">
    <property type="nucleotide sequence ID" value="NZ_JAINZZ010000055.1"/>
</dbReference>
<proteinExistence type="predicted"/>
<evidence type="ECO:0000259" key="3">
    <source>
        <dbReference type="Pfam" id="PF13930"/>
    </source>
</evidence>
<evidence type="ECO:0000259" key="4">
    <source>
        <dbReference type="Pfam" id="PF20148"/>
    </source>
</evidence>
<feature type="compositionally biased region" description="Basic and acidic residues" evidence="2">
    <location>
        <begin position="83"/>
        <end position="100"/>
    </location>
</feature>
<feature type="region of interest" description="Disordered" evidence="2">
    <location>
        <begin position="53"/>
        <end position="120"/>
    </location>
</feature>
<organism evidence="6 7">
    <name type="scientific">Actinacidiphila acidipaludis</name>
    <dbReference type="NCBI Taxonomy" id="2873382"/>
    <lineage>
        <taxon>Bacteria</taxon>
        <taxon>Bacillati</taxon>
        <taxon>Actinomycetota</taxon>
        <taxon>Actinomycetes</taxon>
        <taxon>Kitasatosporales</taxon>
        <taxon>Streptomycetaceae</taxon>
        <taxon>Actinacidiphila</taxon>
    </lineage>
</organism>
<dbReference type="Proteomes" id="UP000778578">
    <property type="component" value="Unassembled WGS sequence"/>
</dbReference>
<dbReference type="InterPro" id="IPR045351">
    <property type="entry name" value="DUF6531"/>
</dbReference>
<dbReference type="EMBL" id="JAINZZ010000055">
    <property type="protein sequence ID" value="MBY8881772.1"/>
    <property type="molecule type" value="Genomic_DNA"/>
</dbReference>
<dbReference type="Pfam" id="PF25023">
    <property type="entry name" value="TEN_YD-shell"/>
    <property type="match status" value="1"/>
</dbReference>
<sequence length="1349" mass="146731">MSIADKLAKPVVEIIDHIAQKVPKGLGHGHHRIADHVHKAADHFDKVEDDLANKAKSHHHGSGNHHDPHVPEGTGASAATKAGADRGGKAASDAVKDAEHSAGNGDLRFPHGPDDSIPGHHRHCLSDPVDTASGAMLLPVTDVHLPGALPLLLERTHLSSYRHGVWFGPTWASTLDQRLQLDTQGVVFAAADGMRLRFPPPRPGVAVLPESGPQLGLMWSGVPNQPMQIRDPATGQVLEFHHPRPAAGLEGAVVLRLTGVEDRNGRRIDITWGEDDAPALITHHGGYRIAVDRHPRLPRITGFRLLDTDGPGTGTVLARYGYDARGDLVEVVNSSGLPGLFRYDDQHRITGWTDRTGTDYAYTYDTAGRVVRTEGSGGVLSNTFAYDDETHTTTFTDALGNVSSYVFNDQARLVRSTDPAGAVSTQEWDAAGRLRLAATDPLGRVSRYAYDAGDNLTTITYPDGTSTTVTYDRLGLPVEMTDPAGRVWRTAYDDRGNVVEATDPAGATTVSTYDEAGDLVAVTDPLGARQELVHDAAGLPVAVTDQLGRVTTARRDAFGRIVESTDALGGTVRFGFTVEGQLLWSERSDGRREEWTYDAEGNALTHTDATGRVSSQTTGPFGMTDGSAETDGAAYAFTHDTEQRLTAVTNPLGQSWTYTYDAAGRLVEETDFSGRTLGYRYDAAGQLTERSNGAGETVTFTRDVLGRVTAFTDAGGTTSFAYDAAGNLVRTANADAEIVYAYDVLDRMVSETVDGRRTTWSYDALGRTTSRRTPSGIVSTWTYDAAGRPRTLGLGGHLTEFGHDELGREVSRTAGPGLTLTQDWDGTGRLTGQTVLGPAGPGVPVQERGYRYRPDDLLTEIHELTTGTRTFDLDAAGRVTAVRARGWTEDYAYDALGNLTRSATPLDRPEDTAREFTDGRLRRSGRTGYEYDAQGRIVRSTRRLLNGQRQVRTFTWNAHDQLTATVTPDGTRWTYLYDPAGRRIAKRRHDGDGTVAEEIRFTWSGAQLAEQTTAGGRTTTWEYVPGTYRPLAQLAHAHGPGDGGDGTDGPGHDLSRDDDQALVDGRFHAIVTDMTGRPTELVSLDGELAWQQRTTLWGVPVTDPADDAVDCPLRFPGQYADAETGWYFNYFRHYDPESARYTAPDPLGLDPSPNAQTYVANPFAWIDPLGLKPKYKVLPGWKDGEPIDTTWGGRVTYSPLGDHNRPGQVTAVIHQDMLGQNTGPKIDKNAIPGWDNAHNLERGHLLAAQLGGSNTIPENFVALHEYSNSPVMRHYENQVAAAVRNGHVVTYTVTPIYRNASDLRPVGLTIHATSPQGFHFSPHSPNKKERRAWRKNPDINAITILNSCR</sequence>
<evidence type="ECO:0000313" key="7">
    <source>
        <dbReference type="Proteomes" id="UP000778578"/>
    </source>
</evidence>